<evidence type="ECO:0000256" key="11">
    <source>
        <dbReference type="ARBA" id="ARBA00023180"/>
    </source>
</evidence>
<dbReference type="InterPro" id="IPR039922">
    <property type="entry name" value="POFUT1"/>
</dbReference>
<comment type="similarity">
    <text evidence="3">Belongs to the glycosyltransferase 65 family.</text>
</comment>
<evidence type="ECO:0000256" key="16">
    <source>
        <dbReference type="ARBA" id="ARBA00048647"/>
    </source>
</evidence>
<evidence type="ECO:0000256" key="15">
    <source>
        <dbReference type="ARBA" id="ARBA00047273"/>
    </source>
</evidence>
<keyword evidence="10" id="KW-1015">Disulfide bond</keyword>
<dbReference type="EMBL" id="JAIZAY010000011">
    <property type="protein sequence ID" value="KAJ8033612.1"/>
    <property type="molecule type" value="Genomic_DNA"/>
</dbReference>
<evidence type="ECO:0000256" key="9">
    <source>
        <dbReference type="ARBA" id="ARBA00022976"/>
    </source>
</evidence>
<reference evidence="18" key="1">
    <citation type="submission" date="2021-10" db="EMBL/GenBank/DDBJ databases">
        <title>Tropical sea cucumber genome reveals ecological adaptation and Cuvierian tubules defense mechanism.</title>
        <authorList>
            <person name="Chen T."/>
        </authorList>
    </citation>
    <scope>NUCLEOTIDE SEQUENCE</scope>
    <source>
        <strain evidence="18">Nanhai2018</strain>
        <tissue evidence="18">Muscle</tissue>
    </source>
</reference>
<evidence type="ECO:0000313" key="19">
    <source>
        <dbReference type="Proteomes" id="UP001152320"/>
    </source>
</evidence>
<keyword evidence="7" id="KW-0808">Transferase</keyword>
<dbReference type="GO" id="GO:0006004">
    <property type="term" value="P:fucose metabolic process"/>
    <property type="evidence" value="ECO:0007669"/>
    <property type="project" value="UniProtKB-KW"/>
</dbReference>
<organism evidence="18 19">
    <name type="scientific">Holothuria leucospilota</name>
    <name type="common">Black long sea cucumber</name>
    <name type="synonym">Mertensiothuria leucospilota</name>
    <dbReference type="NCBI Taxonomy" id="206669"/>
    <lineage>
        <taxon>Eukaryota</taxon>
        <taxon>Metazoa</taxon>
        <taxon>Echinodermata</taxon>
        <taxon>Eleutherozoa</taxon>
        <taxon>Echinozoa</taxon>
        <taxon>Holothuroidea</taxon>
        <taxon>Aspidochirotacea</taxon>
        <taxon>Aspidochirotida</taxon>
        <taxon>Holothuriidae</taxon>
        <taxon>Holothuria</taxon>
    </lineage>
</organism>
<protein>
    <recommendedName>
        <fullName evidence="5">GDP-fucose protein O-fucosyltransferase 1</fullName>
        <ecNumber evidence="4">2.4.1.221</ecNumber>
    </recommendedName>
    <alternativeName>
        <fullName evidence="14">Peptide-O-fucosyltransferase 1</fullName>
    </alternativeName>
</protein>
<proteinExistence type="inferred from homology"/>
<evidence type="ECO:0000256" key="2">
    <source>
        <dbReference type="ARBA" id="ARBA00004922"/>
    </source>
</evidence>
<keyword evidence="6" id="KW-0328">Glycosyltransferase</keyword>
<evidence type="ECO:0000256" key="1">
    <source>
        <dbReference type="ARBA" id="ARBA00004240"/>
    </source>
</evidence>
<feature type="signal peptide" evidence="17">
    <location>
        <begin position="1"/>
        <end position="32"/>
    </location>
</feature>
<dbReference type="GO" id="GO:0046922">
    <property type="term" value="F:peptide-O-fucosyltransferase activity"/>
    <property type="evidence" value="ECO:0007669"/>
    <property type="project" value="UniProtKB-EC"/>
</dbReference>
<dbReference type="Proteomes" id="UP001152320">
    <property type="component" value="Chromosome 11"/>
</dbReference>
<evidence type="ECO:0000256" key="12">
    <source>
        <dbReference type="ARBA" id="ARBA00023253"/>
    </source>
</evidence>
<evidence type="ECO:0000256" key="10">
    <source>
        <dbReference type="ARBA" id="ARBA00023157"/>
    </source>
</evidence>
<dbReference type="PANTHER" id="PTHR21420:SF9">
    <property type="entry name" value="GDP-FUCOSE PROTEIN O-FUCOSYLTRANSFERASE 1"/>
    <property type="match status" value="1"/>
</dbReference>
<dbReference type="InterPro" id="IPR019378">
    <property type="entry name" value="GDP-Fuc_O-FucTrfase"/>
</dbReference>
<evidence type="ECO:0000256" key="13">
    <source>
        <dbReference type="ARBA" id="ARBA00023277"/>
    </source>
</evidence>
<evidence type="ECO:0000313" key="18">
    <source>
        <dbReference type="EMBL" id="KAJ8033612.1"/>
    </source>
</evidence>
<dbReference type="Gene3D" id="3.40.50.11340">
    <property type="match status" value="1"/>
</dbReference>
<dbReference type="Gene3D" id="3.40.50.11350">
    <property type="match status" value="1"/>
</dbReference>
<evidence type="ECO:0000256" key="8">
    <source>
        <dbReference type="ARBA" id="ARBA00022824"/>
    </source>
</evidence>
<comment type="catalytic activity">
    <reaction evidence="16">
        <text>L-seryl-[protein] + GDP-beta-L-fucose = 3-O-(alpha-L-fucosyl)-L-seryl-[protein] + GDP + H(+)</text>
        <dbReference type="Rhea" id="RHEA:63644"/>
        <dbReference type="Rhea" id="RHEA-COMP:9863"/>
        <dbReference type="Rhea" id="RHEA-COMP:17914"/>
        <dbReference type="ChEBI" id="CHEBI:15378"/>
        <dbReference type="ChEBI" id="CHEBI:29999"/>
        <dbReference type="ChEBI" id="CHEBI:57273"/>
        <dbReference type="ChEBI" id="CHEBI:58189"/>
        <dbReference type="ChEBI" id="CHEBI:189632"/>
        <dbReference type="EC" id="2.4.1.221"/>
    </reaction>
    <physiologicalReaction direction="left-to-right" evidence="16">
        <dbReference type="Rhea" id="RHEA:63645"/>
    </physiologicalReaction>
</comment>
<accession>A0A9Q1H373</accession>
<evidence type="ECO:0000256" key="3">
    <source>
        <dbReference type="ARBA" id="ARBA00010626"/>
    </source>
</evidence>
<evidence type="ECO:0000256" key="14">
    <source>
        <dbReference type="ARBA" id="ARBA00033080"/>
    </source>
</evidence>
<dbReference type="EC" id="2.4.1.221" evidence="4"/>
<dbReference type="Pfam" id="PF10250">
    <property type="entry name" value="O-FucT"/>
    <property type="match status" value="1"/>
</dbReference>
<dbReference type="AlphaFoldDB" id="A0A9Q1H373"/>
<evidence type="ECO:0000256" key="4">
    <source>
        <dbReference type="ARBA" id="ARBA00012196"/>
    </source>
</evidence>
<comment type="subcellular location">
    <subcellularLocation>
        <location evidence="1">Endoplasmic reticulum</location>
    </subcellularLocation>
</comment>
<dbReference type="PANTHER" id="PTHR21420">
    <property type="entry name" value="GDP-FUCOSE PROTEIN O-FUCOSYLTRANSFERASE 1"/>
    <property type="match status" value="1"/>
</dbReference>
<evidence type="ECO:0000256" key="5">
    <source>
        <dbReference type="ARBA" id="ARBA00021745"/>
    </source>
</evidence>
<keyword evidence="19" id="KW-1185">Reference proteome</keyword>
<comment type="pathway">
    <text evidence="2">Protein modification; protein glycosylation.</text>
</comment>
<keyword evidence="11" id="KW-0325">Glycoprotein</keyword>
<dbReference type="CDD" id="cd11302">
    <property type="entry name" value="O-FucT-1"/>
    <property type="match status" value="1"/>
</dbReference>
<keyword evidence="8" id="KW-0256">Endoplasmic reticulum</keyword>
<evidence type="ECO:0000256" key="6">
    <source>
        <dbReference type="ARBA" id="ARBA00022676"/>
    </source>
</evidence>
<dbReference type="OrthoDB" id="10050276at2759"/>
<gene>
    <name evidence="18" type="ORF">HOLleu_23913</name>
</gene>
<keyword evidence="12" id="KW-0294">Fucose metabolism</keyword>
<feature type="chain" id="PRO_5040202966" description="GDP-fucose protein O-fucosyltransferase 1" evidence="17">
    <location>
        <begin position="33"/>
        <end position="394"/>
    </location>
</feature>
<name>A0A9Q1H373_HOLLE</name>
<evidence type="ECO:0000256" key="17">
    <source>
        <dbReference type="SAM" id="SignalP"/>
    </source>
</evidence>
<comment type="catalytic activity">
    <reaction evidence="15">
        <text>L-threonyl-[protein] + GDP-beta-L-fucose = 3-O-(alpha-L-fucosyl)-L-threonyl-[protein] + GDP + H(+)</text>
        <dbReference type="Rhea" id="RHEA:70491"/>
        <dbReference type="Rhea" id="RHEA-COMP:11060"/>
        <dbReference type="Rhea" id="RHEA-COMP:17915"/>
        <dbReference type="ChEBI" id="CHEBI:15378"/>
        <dbReference type="ChEBI" id="CHEBI:30013"/>
        <dbReference type="ChEBI" id="CHEBI:57273"/>
        <dbReference type="ChEBI" id="CHEBI:58189"/>
        <dbReference type="ChEBI" id="CHEBI:189631"/>
        <dbReference type="EC" id="2.4.1.221"/>
    </reaction>
    <physiologicalReaction direction="left-to-right" evidence="15">
        <dbReference type="Rhea" id="RHEA:70492"/>
    </physiologicalReaction>
</comment>
<comment type="caution">
    <text evidence="18">The sequence shown here is derived from an EMBL/GenBank/DDBJ whole genome shotgun (WGS) entry which is preliminary data.</text>
</comment>
<dbReference type="GO" id="GO:0007219">
    <property type="term" value="P:Notch signaling pathway"/>
    <property type="evidence" value="ECO:0007669"/>
    <property type="project" value="UniProtKB-KW"/>
</dbReference>
<evidence type="ECO:0000256" key="7">
    <source>
        <dbReference type="ARBA" id="ARBA00022679"/>
    </source>
</evidence>
<keyword evidence="13" id="KW-0119">Carbohydrate metabolism</keyword>
<sequence length="394" mass="44939">MSLVVPIRQEEGVVRWIFTMVICLSLLLMSCGDTIDSGASDENGTTVEEKPEWDTSGYIMFCPCMGRFGNQAEHYIGAMAFAKAIDRTLVLPPFRTYKNVPISDWFQVKPLQDFHKSITMEDFMKYFGEDKWPPGKRKGYCWLPSNSEAKCEMKNGNPFGPFWNGFNIDFDDYVRFDMSNQADITNKERMGWMKQQWDEKFPASEHPVIAFRGAPASFPMVPGNRQIHKYFKWNPSLFAEAEDEIARLFHGEKFVGIHLRTGKDWVSSCTHAVGSRSFMASTQCLPHGELVYQEMCYPTAEAIVELTTEAVKKYEAQHLYIATDQLSYSNELSQALKPLGVKVHHLDPHLPQMDLMILGQADFFIGNCVSSFTSFVKRERDANGKPSGFWGFPL</sequence>
<keyword evidence="9" id="KW-0914">Notch signaling pathway</keyword>
<keyword evidence="17" id="KW-0732">Signal</keyword>
<dbReference type="GO" id="GO:0005783">
    <property type="term" value="C:endoplasmic reticulum"/>
    <property type="evidence" value="ECO:0007669"/>
    <property type="project" value="UniProtKB-SubCell"/>
</dbReference>
<dbReference type="GO" id="GO:0008593">
    <property type="term" value="P:regulation of Notch signaling pathway"/>
    <property type="evidence" value="ECO:0007669"/>
    <property type="project" value="TreeGrafter"/>
</dbReference>